<keyword evidence="4" id="KW-1185">Reference proteome</keyword>
<dbReference type="PANTHER" id="PTHR10704">
    <property type="entry name" value="CARBOHYDRATE SULFOTRANSFERASE"/>
    <property type="match status" value="1"/>
</dbReference>
<dbReference type="EMBL" id="KK943957">
    <property type="protein sequence ID" value="KFQ52865.1"/>
    <property type="molecule type" value="Genomic_DNA"/>
</dbReference>
<feature type="domain" description="Sulfotransferase" evidence="2">
    <location>
        <begin position="45"/>
        <end position="117"/>
    </location>
</feature>
<dbReference type="GO" id="GO:0006790">
    <property type="term" value="P:sulfur compound metabolic process"/>
    <property type="evidence" value="ECO:0007669"/>
    <property type="project" value="TreeGrafter"/>
</dbReference>
<comment type="similarity">
    <text evidence="1">Belongs to the sulfotransferase 1 family.</text>
</comment>
<evidence type="ECO:0000313" key="3">
    <source>
        <dbReference type="EMBL" id="KFQ52865.1"/>
    </source>
</evidence>
<feature type="non-terminal residue" evidence="3">
    <location>
        <position position="152"/>
    </location>
</feature>
<evidence type="ECO:0000259" key="2">
    <source>
        <dbReference type="Pfam" id="PF00685"/>
    </source>
</evidence>
<dbReference type="PANTHER" id="PTHR10704:SF3">
    <property type="entry name" value="CARBOHYDRATE SULFOTRANSFERASE 2"/>
    <property type="match status" value="1"/>
</dbReference>
<dbReference type="Gene3D" id="3.40.50.300">
    <property type="entry name" value="P-loop containing nucleotide triphosphate hydrolases"/>
    <property type="match status" value="1"/>
</dbReference>
<dbReference type="GO" id="GO:0006044">
    <property type="term" value="P:N-acetylglucosamine metabolic process"/>
    <property type="evidence" value="ECO:0007669"/>
    <property type="project" value="TreeGrafter"/>
</dbReference>
<dbReference type="Pfam" id="PF00685">
    <property type="entry name" value="Sulfotransfer_1"/>
    <property type="match status" value="1"/>
</dbReference>
<evidence type="ECO:0000256" key="1">
    <source>
        <dbReference type="RuleBase" id="RU361155"/>
    </source>
</evidence>
<protein>
    <recommendedName>
        <fullName evidence="1">Sulfotransferase</fullName>
        <ecNumber evidence="1">2.8.2.-</ecNumber>
    </recommendedName>
</protein>
<dbReference type="InterPro" id="IPR027417">
    <property type="entry name" value="P-loop_NTPase"/>
</dbReference>
<dbReference type="InterPro" id="IPR000863">
    <property type="entry name" value="Sulfotransferase_dom"/>
</dbReference>
<dbReference type="GO" id="GO:0001517">
    <property type="term" value="F:N-acetylglucosamine 6-O-sulfotransferase activity"/>
    <property type="evidence" value="ECO:0007669"/>
    <property type="project" value="TreeGrafter"/>
</dbReference>
<evidence type="ECO:0000313" key="4">
    <source>
        <dbReference type="Proteomes" id="UP000053840"/>
    </source>
</evidence>
<keyword evidence="1 3" id="KW-0808">Transferase</keyword>
<feature type="non-terminal residue" evidence="3">
    <location>
        <position position="1"/>
    </location>
</feature>
<reference evidence="3 4" key="1">
    <citation type="submission" date="2014-04" db="EMBL/GenBank/DDBJ databases">
        <title>Genome evolution of avian class.</title>
        <authorList>
            <person name="Zhang G."/>
            <person name="Li C."/>
        </authorList>
    </citation>
    <scope>NUCLEOTIDE SEQUENCE [LARGE SCALE GENOMIC DNA]</scope>
    <source>
        <strain evidence="3">BGI_N333</strain>
    </source>
</reference>
<gene>
    <name evidence="3" type="ORF">N333_13444</name>
</gene>
<organism evidence="3 4">
    <name type="scientific">Nestor notabilis</name>
    <name type="common">Kea</name>
    <dbReference type="NCBI Taxonomy" id="176057"/>
    <lineage>
        <taxon>Eukaryota</taxon>
        <taxon>Metazoa</taxon>
        <taxon>Chordata</taxon>
        <taxon>Craniata</taxon>
        <taxon>Vertebrata</taxon>
        <taxon>Euteleostomi</taxon>
        <taxon>Archelosauria</taxon>
        <taxon>Archosauria</taxon>
        <taxon>Dinosauria</taxon>
        <taxon>Saurischia</taxon>
        <taxon>Theropoda</taxon>
        <taxon>Coelurosauria</taxon>
        <taxon>Aves</taxon>
        <taxon>Neognathae</taxon>
        <taxon>Neoaves</taxon>
        <taxon>Telluraves</taxon>
        <taxon>Australaves</taxon>
        <taxon>Psittaciformes</taxon>
        <taxon>Psittacidae</taxon>
        <taxon>Nestor</taxon>
    </lineage>
</organism>
<dbReference type="InterPro" id="IPR051135">
    <property type="entry name" value="Gal/GlcNAc/GalNAc_ST"/>
</dbReference>
<dbReference type="Proteomes" id="UP000053840">
    <property type="component" value="Unassembled WGS sequence"/>
</dbReference>
<accession>A0A091S8Q8</accession>
<dbReference type="EC" id="2.8.2.-" evidence="1"/>
<proteinExistence type="inferred from homology"/>
<dbReference type="SUPFAM" id="SSF52540">
    <property type="entry name" value="P-loop containing nucleoside triphosphate hydrolases"/>
    <property type="match status" value="1"/>
</dbReference>
<name>A0A091S8Q8_NESNO</name>
<sequence length="152" mass="17290">IRESLQVVRSRDPHIHRMPFLDAGHKLGGKKEGGGGSDYHALGAMEVICSSMAKTLQTALHPPDWLQGNYMVVRYEDLVVEPIKTLRQVYSFVNLAVSPEMENAWRTALSYQQIKQVEEYCHQPMVLLGYERAGSPEEVKDLSRTLLRKPRL</sequence>
<dbReference type="AlphaFoldDB" id="A0A091S8Q8"/>